<keyword evidence="3 5" id="KW-1133">Transmembrane helix</keyword>
<comment type="caution">
    <text evidence="7">The sequence shown here is derived from an EMBL/GenBank/DDBJ whole genome shotgun (WGS) entry which is preliminary data.</text>
</comment>
<evidence type="ECO:0000256" key="3">
    <source>
        <dbReference type="ARBA" id="ARBA00022989"/>
    </source>
</evidence>
<gene>
    <name evidence="7" type="ORF">HNR75_002023</name>
</gene>
<sequence length="343" mass="39973">MSPDLTNALTHYVWNPVWNTFCGLFDWNGRLGLPFLVVSLSVAYFVYRWQRQRGYSQADHFPGFLGGRKVWLHRSALNDYVYYFIRPLLHLLFIVPVMALLDPQLLKSGDVTQFLSQVWGARPRLGENMALMLLYGFGAFLVSDFAHYWLHRAFHCRWLWEFHKVHHSAVVMVPATASRIHFFEKLSEMVLKGVCLALFGGTFFWLCGGKVSAYTLFGVSYLTFIFNALAANLRHSHIWLSFGPKIEHIINSPAQHQIHHSRDPRHFNRNFGTNLSLWDWMFGTLYVTTPQPEHLEFGVAPQDNERYLKLHNLIVRPFWVTALKLWRLVRPVGTTTQPQQLKE</sequence>
<accession>A0A841GR33</accession>
<evidence type="ECO:0000256" key="1">
    <source>
        <dbReference type="ARBA" id="ARBA00004370"/>
    </source>
</evidence>
<keyword evidence="8" id="KW-1185">Reference proteome</keyword>
<dbReference type="PANTHER" id="PTHR11863">
    <property type="entry name" value="STEROL DESATURASE"/>
    <property type="match status" value="1"/>
</dbReference>
<keyword evidence="4 5" id="KW-0472">Membrane</keyword>
<dbReference type="GO" id="GO:0005506">
    <property type="term" value="F:iron ion binding"/>
    <property type="evidence" value="ECO:0007669"/>
    <property type="project" value="InterPro"/>
</dbReference>
<evidence type="ECO:0000259" key="6">
    <source>
        <dbReference type="Pfam" id="PF04116"/>
    </source>
</evidence>
<dbReference type="GO" id="GO:0016020">
    <property type="term" value="C:membrane"/>
    <property type="evidence" value="ECO:0007669"/>
    <property type="project" value="UniProtKB-SubCell"/>
</dbReference>
<comment type="subcellular location">
    <subcellularLocation>
        <location evidence="1">Membrane</location>
    </subcellularLocation>
</comment>
<feature type="domain" description="Fatty acid hydroxylase" evidence="6">
    <location>
        <begin position="139"/>
        <end position="284"/>
    </location>
</feature>
<dbReference type="Proteomes" id="UP000585721">
    <property type="component" value="Unassembled WGS sequence"/>
</dbReference>
<name>A0A841GR33_9GAMM</name>
<evidence type="ECO:0000313" key="8">
    <source>
        <dbReference type="Proteomes" id="UP000585721"/>
    </source>
</evidence>
<evidence type="ECO:0000313" key="7">
    <source>
        <dbReference type="EMBL" id="MBB6056093.1"/>
    </source>
</evidence>
<dbReference type="AlphaFoldDB" id="A0A841GR33"/>
<evidence type="ECO:0000256" key="5">
    <source>
        <dbReference type="SAM" id="Phobius"/>
    </source>
</evidence>
<keyword evidence="2 5" id="KW-0812">Transmembrane</keyword>
<dbReference type="EMBL" id="JACHGR010000006">
    <property type="protein sequence ID" value="MBB6056093.1"/>
    <property type="molecule type" value="Genomic_DNA"/>
</dbReference>
<organism evidence="7 8">
    <name type="scientific">Tolumonas osonensis</name>
    <dbReference type="NCBI Taxonomy" id="675874"/>
    <lineage>
        <taxon>Bacteria</taxon>
        <taxon>Pseudomonadati</taxon>
        <taxon>Pseudomonadota</taxon>
        <taxon>Gammaproteobacteria</taxon>
        <taxon>Aeromonadales</taxon>
        <taxon>Aeromonadaceae</taxon>
        <taxon>Tolumonas</taxon>
    </lineage>
</organism>
<dbReference type="InterPro" id="IPR006694">
    <property type="entry name" value="Fatty_acid_hydroxylase"/>
</dbReference>
<feature type="transmembrane region" description="Helical" evidence="5">
    <location>
        <begin position="212"/>
        <end position="233"/>
    </location>
</feature>
<feature type="transmembrane region" description="Helical" evidence="5">
    <location>
        <begin position="129"/>
        <end position="150"/>
    </location>
</feature>
<protein>
    <submittedName>
        <fullName evidence="7">Sterol desaturase/sphingolipid hydroxylase (Fatty acid hydroxylase superfamily)</fullName>
    </submittedName>
</protein>
<dbReference type="InterPro" id="IPR050307">
    <property type="entry name" value="Sterol_Desaturase_Related"/>
</dbReference>
<feature type="transmembrane region" description="Helical" evidence="5">
    <location>
        <begin position="80"/>
        <end position="101"/>
    </location>
</feature>
<dbReference type="Pfam" id="PF04116">
    <property type="entry name" value="FA_hydroxylase"/>
    <property type="match status" value="1"/>
</dbReference>
<feature type="transmembrane region" description="Helical" evidence="5">
    <location>
        <begin position="27"/>
        <end position="47"/>
    </location>
</feature>
<feature type="transmembrane region" description="Helical" evidence="5">
    <location>
        <begin position="189"/>
        <end position="206"/>
    </location>
</feature>
<proteinExistence type="predicted"/>
<dbReference type="GO" id="GO:0008610">
    <property type="term" value="P:lipid biosynthetic process"/>
    <property type="evidence" value="ECO:0007669"/>
    <property type="project" value="InterPro"/>
</dbReference>
<dbReference type="RefSeq" id="WP_188026827.1">
    <property type="nucleotide sequence ID" value="NZ_JACHGR010000006.1"/>
</dbReference>
<reference evidence="7 8" key="1">
    <citation type="submission" date="2020-08" db="EMBL/GenBank/DDBJ databases">
        <title>Genomic Encyclopedia of Type Strains, Phase IV (KMG-IV): sequencing the most valuable type-strain genomes for metagenomic binning, comparative biology and taxonomic classification.</title>
        <authorList>
            <person name="Goeker M."/>
        </authorList>
    </citation>
    <scope>NUCLEOTIDE SEQUENCE [LARGE SCALE GENOMIC DNA]</scope>
    <source>
        <strain evidence="7 8">DSM 22975</strain>
    </source>
</reference>
<evidence type="ECO:0000256" key="2">
    <source>
        <dbReference type="ARBA" id="ARBA00022692"/>
    </source>
</evidence>
<evidence type="ECO:0000256" key="4">
    <source>
        <dbReference type="ARBA" id="ARBA00023136"/>
    </source>
</evidence>
<dbReference type="GO" id="GO:0016491">
    <property type="term" value="F:oxidoreductase activity"/>
    <property type="evidence" value="ECO:0007669"/>
    <property type="project" value="InterPro"/>
</dbReference>